<evidence type="ECO:0000313" key="4">
    <source>
        <dbReference type="EMBL" id="GAA4019006.1"/>
    </source>
</evidence>
<evidence type="ECO:0000256" key="1">
    <source>
        <dbReference type="ARBA" id="ARBA00022490"/>
    </source>
</evidence>
<dbReference type="InterPro" id="IPR013785">
    <property type="entry name" value="Aldolase_TIM"/>
</dbReference>
<evidence type="ECO:0000256" key="2">
    <source>
        <dbReference type="ARBA" id="ARBA00022679"/>
    </source>
</evidence>
<keyword evidence="5" id="KW-1185">Reference proteome</keyword>
<reference evidence="5" key="1">
    <citation type="journal article" date="2019" name="Int. J. Syst. Evol. Microbiol.">
        <title>The Global Catalogue of Microorganisms (GCM) 10K type strain sequencing project: providing services to taxonomists for standard genome sequencing and annotation.</title>
        <authorList>
            <consortium name="The Broad Institute Genomics Platform"/>
            <consortium name="The Broad Institute Genome Sequencing Center for Infectious Disease"/>
            <person name="Wu L."/>
            <person name="Ma J."/>
        </authorList>
    </citation>
    <scope>NUCLEOTIDE SEQUENCE [LARGE SCALE GENOMIC DNA]</scope>
    <source>
        <strain evidence="5">JCM 16673</strain>
    </source>
</reference>
<keyword evidence="1" id="KW-0963">Cytoplasm</keyword>
<protein>
    <submittedName>
        <fullName evidence="4">Pyridoxine 5'-phosphate synthase</fullName>
    </submittedName>
</protein>
<proteinExistence type="predicted"/>
<dbReference type="InterPro" id="IPR004569">
    <property type="entry name" value="PyrdxlP_synth_PdxJ"/>
</dbReference>
<dbReference type="EMBL" id="BAAAZE010000007">
    <property type="protein sequence ID" value="GAA4019006.1"/>
    <property type="molecule type" value="Genomic_DNA"/>
</dbReference>
<evidence type="ECO:0000313" key="5">
    <source>
        <dbReference type="Proteomes" id="UP001501353"/>
    </source>
</evidence>
<dbReference type="SUPFAM" id="SSF63892">
    <property type="entry name" value="Pyridoxine 5'-phosphate synthase"/>
    <property type="match status" value="1"/>
</dbReference>
<accession>A0ABP7T008</accession>
<keyword evidence="3" id="KW-0664">Pyridoxine biosynthesis</keyword>
<dbReference type="Proteomes" id="UP001501353">
    <property type="component" value="Unassembled WGS sequence"/>
</dbReference>
<organism evidence="4 5">
    <name type="scientific">Actimicrobium antarcticum</name>
    <dbReference type="NCBI Taxonomy" id="1051899"/>
    <lineage>
        <taxon>Bacteria</taxon>
        <taxon>Pseudomonadati</taxon>
        <taxon>Pseudomonadota</taxon>
        <taxon>Betaproteobacteria</taxon>
        <taxon>Burkholderiales</taxon>
        <taxon>Oxalobacteraceae</taxon>
        <taxon>Actimicrobium</taxon>
    </lineage>
</organism>
<dbReference type="PANTHER" id="PTHR30456">
    <property type="entry name" value="PYRIDOXINE 5'-PHOSPHATE SYNTHASE"/>
    <property type="match status" value="1"/>
</dbReference>
<sequence>MSYLNPHSVAADLCVDITPLLRLAAARPDRPGPDFALAASQAQAAGADAIGLSLCGPDGESFAALLPMLMTGLQLPLALTIPATAAMVELVAGLQPQRICLVPAYSLNPTLQIDAIKAVVDQLQATPMSVSIALAIAATPEQLQAAFEAGVDAIELDATHYAAAGKTDQVGLELDHIATCAAAAVRLGLRVQVAHGLDASNLGALAALADIAQVQSGLALLSRAIFVGWQRAVGELKAALSQARSGRTGVSR</sequence>
<dbReference type="Gene3D" id="3.20.20.70">
    <property type="entry name" value="Aldolase class I"/>
    <property type="match status" value="1"/>
</dbReference>
<gene>
    <name evidence="4" type="primary">pdxJ</name>
    <name evidence="4" type="ORF">GCM10022212_13870</name>
</gene>
<evidence type="ECO:0000256" key="3">
    <source>
        <dbReference type="ARBA" id="ARBA00023096"/>
    </source>
</evidence>
<dbReference type="PANTHER" id="PTHR30456:SF0">
    <property type="entry name" value="PYRIDOXINE 5'-PHOSPHATE SYNTHASE"/>
    <property type="match status" value="1"/>
</dbReference>
<keyword evidence="2" id="KW-0808">Transferase</keyword>
<dbReference type="Pfam" id="PF03740">
    <property type="entry name" value="PdxJ"/>
    <property type="match status" value="1"/>
</dbReference>
<dbReference type="RefSeq" id="WP_344762543.1">
    <property type="nucleotide sequence ID" value="NZ_BAAAZE010000007.1"/>
</dbReference>
<name>A0ABP7T008_9BURK</name>
<comment type="caution">
    <text evidence="4">The sequence shown here is derived from an EMBL/GenBank/DDBJ whole genome shotgun (WGS) entry which is preliminary data.</text>
</comment>
<dbReference type="InterPro" id="IPR036130">
    <property type="entry name" value="Pyridoxine-5'_phos_synth"/>
</dbReference>